<dbReference type="HOGENOM" id="CLU_2922966_0_0_1"/>
<dbReference type="EMBL" id="KN838806">
    <property type="protein sequence ID" value="KIJ94166.1"/>
    <property type="molecule type" value="Genomic_DNA"/>
</dbReference>
<proteinExistence type="predicted"/>
<keyword evidence="2" id="KW-1185">Reference proteome</keyword>
<evidence type="ECO:0000313" key="2">
    <source>
        <dbReference type="Proteomes" id="UP000054477"/>
    </source>
</evidence>
<name>A0A0C9X929_9AGAR</name>
<organism evidence="1 2">
    <name type="scientific">Laccaria amethystina LaAM-08-1</name>
    <dbReference type="NCBI Taxonomy" id="1095629"/>
    <lineage>
        <taxon>Eukaryota</taxon>
        <taxon>Fungi</taxon>
        <taxon>Dikarya</taxon>
        <taxon>Basidiomycota</taxon>
        <taxon>Agaricomycotina</taxon>
        <taxon>Agaricomycetes</taxon>
        <taxon>Agaricomycetidae</taxon>
        <taxon>Agaricales</taxon>
        <taxon>Agaricineae</taxon>
        <taxon>Hydnangiaceae</taxon>
        <taxon>Laccaria</taxon>
    </lineage>
</organism>
<sequence length="61" mass="6963">MSTQAEPSRFRFYYDYAQPFLGQSANSEEGKESEFVLSESAVGWLCPLQFSERNDFQGAVE</sequence>
<protein>
    <submittedName>
        <fullName evidence="1">Unplaced genomic scaffold K443scaffold_271, whole genome shotgun sequence</fullName>
    </submittedName>
</protein>
<reference evidence="1 2" key="1">
    <citation type="submission" date="2014-04" db="EMBL/GenBank/DDBJ databases">
        <authorList>
            <consortium name="DOE Joint Genome Institute"/>
            <person name="Kuo A."/>
            <person name="Kohler A."/>
            <person name="Nagy L.G."/>
            <person name="Floudas D."/>
            <person name="Copeland A."/>
            <person name="Barry K.W."/>
            <person name="Cichocki N."/>
            <person name="Veneault-Fourrey C."/>
            <person name="LaButti K."/>
            <person name="Lindquist E.A."/>
            <person name="Lipzen A."/>
            <person name="Lundell T."/>
            <person name="Morin E."/>
            <person name="Murat C."/>
            <person name="Sun H."/>
            <person name="Tunlid A."/>
            <person name="Henrissat B."/>
            <person name="Grigoriev I.V."/>
            <person name="Hibbett D.S."/>
            <person name="Martin F."/>
            <person name="Nordberg H.P."/>
            <person name="Cantor M.N."/>
            <person name="Hua S.X."/>
        </authorList>
    </citation>
    <scope>NUCLEOTIDE SEQUENCE [LARGE SCALE GENOMIC DNA]</scope>
    <source>
        <strain evidence="1 2">LaAM-08-1</strain>
    </source>
</reference>
<accession>A0A0C9X929</accession>
<dbReference type="Proteomes" id="UP000054477">
    <property type="component" value="Unassembled WGS sequence"/>
</dbReference>
<gene>
    <name evidence="1" type="ORF">K443DRAFT_683980</name>
</gene>
<reference evidence="2" key="2">
    <citation type="submission" date="2015-01" db="EMBL/GenBank/DDBJ databases">
        <title>Evolutionary Origins and Diversification of the Mycorrhizal Mutualists.</title>
        <authorList>
            <consortium name="DOE Joint Genome Institute"/>
            <consortium name="Mycorrhizal Genomics Consortium"/>
            <person name="Kohler A."/>
            <person name="Kuo A."/>
            <person name="Nagy L.G."/>
            <person name="Floudas D."/>
            <person name="Copeland A."/>
            <person name="Barry K.W."/>
            <person name="Cichocki N."/>
            <person name="Veneault-Fourrey C."/>
            <person name="LaButti K."/>
            <person name="Lindquist E.A."/>
            <person name="Lipzen A."/>
            <person name="Lundell T."/>
            <person name="Morin E."/>
            <person name="Murat C."/>
            <person name="Riley R."/>
            <person name="Ohm R."/>
            <person name="Sun H."/>
            <person name="Tunlid A."/>
            <person name="Henrissat B."/>
            <person name="Grigoriev I.V."/>
            <person name="Hibbett D.S."/>
            <person name="Martin F."/>
        </authorList>
    </citation>
    <scope>NUCLEOTIDE SEQUENCE [LARGE SCALE GENOMIC DNA]</scope>
    <source>
        <strain evidence="2">LaAM-08-1</strain>
    </source>
</reference>
<dbReference type="AlphaFoldDB" id="A0A0C9X929"/>
<evidence type="ECO:0000313" key="1">
    <source>
        <dbReference type="EMBL" id="KIJ94166.1"/>
    </source>
</evidence>